<keyword evidence="2" id="KW-1133">Transmembrane helix</keyword>
<feature type="region of interest" description="Disordered" evidence="1">
    <location>
        <begin position="93"/>
        <end position="134"/>
    </location>
</feature>
<feature type="transmembrane region" description="Helical" evidence="2">
    <location>
        <begin position="12"/>
        <end position="30"/>
    </location>
</feature>
<dbReference type="AlphaFoldDB" id="A0A8J3ING9"/>
<keyword evidence="2" id="KW-0472">Membrane</keyword>
<name>A0A8J3ING9_9CHLR</name>
<gene>
    <name evidence="3" type="ORF">KSF_048370</name>
</gene>
<keyword evidence="2" id="KW-0812">Transmembrane</keyword>
<proteinExistence type="predicted"/>
<feature type="transmembrane region" description="Helical" evidence="2">
    <location>
        <begin position="36"/>
        <end position="57"/>
    </location>
</feature>
<evidence type="ECO:0000313" key="3">
    <source>
        <dbReference type="EMBL" id="GHO94789.1"/>
    </source>
</evidence>
<keyword evidence="4" id="KW-1185">Reference proteome</keyword>
<protein>
    <submittedName>
        <fullName evidence="3">Uncharacterized protein</fullName>
    </submittedName>
</protein>
<evidence type="ECO:0000313" key="4">
    <source>
        <dbReference type="Proteomes" id="UP000597444"/>
    </source>
</evidence>
<organism evidence="3 4">
    <name type="scientific">Reticulibacter mediterranei</name>
    <dbReference type="NCBI Taxonomy" id="2778369"/>
    <lineage>
        <taxon>Bacteria</taxon>
        <taxon>Bacillati</taxon>
        <taxon>Chloroflexota</taxon>
        <taxon>Ktedonobacteria</taxon>
        <taxon>Ktedonobacterales</taxon>
        <taxon>Reticulibacteraceae</taxon>
        <taxon>Reticulibacter</taxon>
    </lineage>
</organism>
<dbReference type="EMBL" id="BNJK01000001">
    <property type="protein sequence ID" value="GHO94789.1"/>
    <property type="molecule type" value="Genomic_DNA"/>
</dbReference>
<evidence type="ECO:0000256" key="2">
    <source>
        <dbReference type="SAM" id="Phobius"/>
    </source>
</evidence>
<accession>A0A8J3ING9</accession>
<reference evidence="3" key="1">
    <citation type="submission" date="2020-10" db="EMBL/GenBank/DDBJ databases">
        <title>Taxonomic study of unclassified bacteria belonging to the class Ktedonobacteria.</title>
        <authorList>
            <person name="Yabe S."/>
            <person name="Wang C.M."/>
            <person name="Zheng Y."/>
            <person name="Sakai Y."/>
            <person name="Cavaletti L."/>
            <person name="Monciardini P."/>
            <person name="Donadio S."/>
        </authorList>
    </citation>
    <scope>NUCLEOTIDE SEQUENCE</scope>
    <source>
        <strain evidence="3">ID150040</strain>
    </source>
</reference>
<dbReference type="RefSeq" id="WP_220205504.1">
    <property type="nucleotide sequence ID" value="NZ_BNJK01000001.1"/>
</dbReference>
<evidence type="ECO:0000256" key="1">
    <source>
        <dbReference type="SAM" id="MobiDB-lite"/>
    </source>
</evidence>
<dbReference type="Proteomes" id="UP000597444">
    <property type="component" value="Unassembled WGS sequence"/>
</dbReference>
<sequence>MRHQPSHTTAQKIRNLFPVLAVLLVLYGLASQNYLMLFSIGIGLLILWAAMHPAWIYRLLQQILSSFEKPMPAPPDVQPSQAALEHSLPEQPLYEQGYREQAPGHTNESPKEDSAAIYEDQLQAQYPEQLPPMA</sequence>
<comment type="caution">
    <text evidence="3">The sequence shown here is derived from an EMBL/GenBank/DDBJ whole genome shotgun (WGS) entry which is preliminary data.</text>
</comment>